<dbReference type="PANTHER" id="PTHR43313:SF43">
    <property type="entry name" value="D-BETA-HYDROXYBUTYRATE DEHYDROGENASE, MITOCHONDRIAL"/>
    <property type="match status" value="1"/>
</dbReference>
<reference evidence="5" key="2">
    <citation type="submission" date="2025-09" db="UniProtKB">
        <authorList>
            <consortium name="Ensembl"/>
        </authorList>
    </citation>
    <scope>IDENTIFICATION</scope>
</reference>
<sequence length="377" mass="41200">ASVSKISSEGAWLFVPPPSDYDTFVSYGELHAEMNLLFFLAQFISTVPITAVLVFVLLKLLARVNRRGGVDGVGRAVLVTGCDSGFGHQLAGALDQKGFVVFAGCLSPDGEGAQNLIRESSGNLKVLKLDVTKEEEVQRAKKTVQENLPEKGESQEEGLWAVVNNAGVSDWAEIEWSNVEDFHSMADINLFGAIRTAIAFLPLVRAAKGRMVFVSSIFAFFHCLNMAAYSVSKRGLEAFADCLRVEMASFGVKVSIIQPGNFSGATNILKTKTALDLWVKLDEDRKKIFNRRYVEVAHDYFKSTCTTGFKTAEPVVTAMMHALTSTRPKSRYLLVSALDTVFFKLYPLLPTVLADSVFCFSSIGPFQEAGFVGTLSS</sequence>
<dbReference type="InterPro" id="IPR002347">
    <property type="entry name" value="SDR_fam"/>
</dbReference>
<dbReference type="PRINTS" id="PR00080">
    <property type="entry name" value="SDRFAMILY"/>
</dbReference>
<keyword evidence="2" id="KW-0560">Oxidoreductase</keyword>
<dbReference type="Pfam" id="PF00106">
    <property type="entry name" value="adh_short"/>
    <property type="match status" value="1"/>
</dbReference>
<dbReference type="GeneTree" id="ENSGT00940000164908"/>
<reference evidence="5" key="1">
    <citation type="submission" date="2025-08" db="UniProtKB">
        <authorList>
            <consortium name="Ensembl"/>
        </authorList>
    </citation>
    <scope>IDENTIFICATION</scope>
</reference>
<organism evidence="5 6">
    <name type="scientific">Oryzias melastigma</name>
    <name type="common">Marine medaka</name>
    <dbReference type="NCBI Taxonomy" id="30732"/>
    <lineage>
        <taxon>Eukaryota</taxon>
        <taxon>Metazoa</taxon>
        <taxon>Chordata</taxon>
        <taxon>Craniata</taxon>
        <taxon>Vertebrata</taxon>
        <taxon>Euteleostomi</taxon>
        <taxon>Actinopterygii</taxon>
        <taxon>Neopterygii</taxon>
        <taxon>Teleostei</taxon>
        <taxon>Neoteleostei</taxon>
        <taxon>Acanthomorphata</taxon>
        <taxon>Ovalentaria</taxon>
        <taxon>Atherinomorphae</taxon>
        <taxon>Beloniformes</taxon>
        <taxon>Adrianichthyidae</taxon>
        <taxon>Oryziinae</taxon>
        <taxon>Oryzias</taxon>
    </lineage>
</organism>
<dbReference type="InterPro" id="IPR020904">
    <property type="entry name" value="Sc_DH/Rdtase_CS"/>
</dbReference>
<dbReference type="InterPro" id="IPR036291">
    <property type="entry name" value="NAD(P)-bd_dom_sf"/>
</dbReference>
<dbReference type="Gene3D" id="3.40.50.720">
    <property type="entry name" value="NAD(P)-binding Rossmann-like Domain"/>
    <property type="match status" value="1"/>
</dbReference>
<protein>
    <submittedName>
        <fullName evidence="5">Zgc:113142</fullName>
    </submittedName>
</protein>
<dbReference type="GO" id="GO:0016491">
    <property type="term" value="F:oxidoreductase activity"/>
    <property type="evidence" value="ECO:0007669"/>
    <property type="project" value="UniProtKB-KW"/>
</dbReference>
<dbReference type="PRINTS" id="PR00081">
    <property type="entry name" value="GDHRDH"/>
</dbReference>
<evidence type="ECO:0000256" key="3">
    <source>
        <dbReference type="RuleBase" id="RU000363"/>
    </source>
</evidence>
<keyword evidence="4" id="KW-0472">Membrane</keyword>
<evidence type="ECO:0000313" key="5">
    <source>
        <dbReference type="Ensembl" id="ENSOMEP00000015969.1"/>
    </source>
</evidence>
<dbReference type="SUPFAM" id="SSF51735">
    <property type="entry name" value="NAD(P)-binding Rossmann-fold domains"/>
    <property type="match status" value="1"/>
</dbReference>
<dbReference type="PaxDb" id="30732-ENSOMEP00000015969"/>
<dbReference type="PROSITE" id="PS00061">
    <property type="entry name" value="ADH_SHORT"/>
    <property type="match status" value="1"/>
</dbReference>
<comment type="similarity">
    <text evidence="1 3">Belongs to the short-chain dehydrogenases/reductases (SDR) family.</text>
</comment>
<keyword evidence="4" id="KW-0812">Transmembrane</keyword>
<accession>A0A3B3CEC8</accession>
<proteinExistence type="inferred from homology"/>
<name>A0A3B3CEC8_ORYME</name>
<dbReference type="Ensembl" id="ENSOMET00000024350.1">
    <property type="protein sequence ID" value="ENSOMEP00000015969.1"/>
    <property type="gene ID" value="ENSOMEG00000017663.1"/>
</dbReference>
<dbReference type="GO" id="GO:0008202">
    <property type="term" value="P:steroid metabolic process"/>
    <property type="evidence" value="ECO:0007669"/>
    <property type="project" value="TreeGrafter"/>
</dbReference>
<feature type="transmembrane region" description="Helical" evidence="4">
    <location>
        <begin position="211"/>
        <end position="231"/>
    </location>
</feature>
<keyword evidence="4" id="KW-1133">Transmembrane helix</keyword>
<dbReference type="PANTHER" id="PTHR43313">
    <property type="entry name" value="SHORT-CHAIN DEHYDROGENASE/REDUCTASE FAMILY 9C"/>
    <property type="match status" value="1"/>
</dbReference>
<dbReference type="Proteomes" id="UP000261560">
    <property type="component" value="Unplaced"/>
</dbReference>
<evidence type="ECO:0000313" key="6">
    <source>
        <dbReference type="Proteomes" id="UP000261560"/>
    </source>
</evidence>
<evidence type="ECO:0000256" key="2">
    <source>
        <dbReference type="ARBA" id="ARBA00023002"/>
    </source>
</evidence>
<keyword evidence="6" id="KW-1185">Reference proteome</keyword>
<dbReference type="AlphaFoldDB" id="A0A3B3CEC8"/>
<evidence type="ECO:0000256" key="1">
    <source>
        <dbReference type="ARBA" id="ARBA00006484"/>
    </source>
</evidence>
<evidence type="ECO:0000256" key="4">
    <source>
        <dbReference type="SAM" id="Phobius"/>
    </source>
</evidence>
<dbReference type="STRING" id="30732.ENSOMEP00000015969"/>
<feature type="transmembrane region" description="Helical" evidence="4">
    <location>
        <begin position="36"/>
        <end position="58"/>
    </location>
</feature>